<evidence type="ECO:0000256" key="1">
    <source>
        <dbReference type="ARBA" id="ARBA00022574"/>
    </source>
</evidence>
<dbReference type="InterPro" id="IPR015943">
    <property type="entry name" value="WD40/YVTN_repeat-like_dom_sf"/>
</dbReference>
<dbReference type="GO" id="GO:0006364">
    <property type="term" value="P:rRNA processing"/>
    <property type="evidence" value="ECO:0007669"/>
    <property type="project" value="InterPro"/>
</dbReference>
<accession>A0AAV8URN9</accession>
<feature type="domain" description="WDR36/Utp21 N-terminal" evidence="5">
    <location>
        <begin position="42"/>
        <end position="305"/>
    </location>
</feature>
<dbReference type="InterPro" id="IPR019775">
    <property type="entry name" value="WD40_repeat_CS"/>
</dbReference>
<keyword evidence="2" id="KW-0677">Repeat</keyword>
<dbReference type="PRINTS" id="PR00320">
    <property type="entry name" value="GPROTEINBRPT"/>
</dbReference>
<evidence type="ECO:0000256" key="2">
    <source>
        <dbReference type="ARBA" id="ARBA00022737"/>
    </source>
</evidence>
<dbReference type="Pfam" id="PF04192">
    <property type="entry name" value="Utp21"/>
    <property type="match status" value="1"/>
</dbReference>
<dbReference type="Proteomes" id="UP001157974">
    <property type="component" value="Unassembled WGS sequence"/>
</dbReference>
<keyword evidence="7" id="KW-1185">Reference proteome</keyword>
<keyword evidence="1 3" id="KW-0853">WD repeat</keyword>
<dbReference type="GO" id="GO:0032040">
    <property type="term" value="C:small-subunit processome"/>
    <property type="evidence" value="ECO:0007669"/>
    <property type="project" value="InterPro"/>
</dbReference>
<dbReference type="Pfam" id="PF25171">
    <property type="entry name" value="Beta-prop_WDR36-Utp21_1st"/>
    <property type="match status" value="1"/>
</dbReference>
<dbReference type="PROSITE" id="PS00678">
    <property type="entry name" value="WD_REPEATS_1"/>
    <property type="match status" value="1"/>
</dbReference>
<dbReference type="PANTHER" id="PTHR22840">
    <property type="entry name" value="WD REPEAT-CONTAINING PROTEIN 36"/>
    <property type="match status" value="1"/>
</dbReference>
<dbReference type="InterPro" id="IPR001680">
    <property type="entry name" value="WD40_rpt"/>
</dbReference>
<dbReference type="InterPro" id="IPR059157">
    <property type="entry name" value="WDR36-Utp21_N"/>
</dbReference>
<dbReference type="PANTHER" id="PTHR22840:SF12">
    <property type="entry name" value="WD REPEAT-CONTAINING PROTEIN 36"/>
    <property type="match status" value="1"/>
</dbReference>
<dbReference type="PROSITE" id="PS50082">
    <property type="entry name" value="WD_REPEATS_2"/>
    <property type="match status" value="3"/>
</dbReference>
<evidence type="ECO:0008006" key="8">
    <source>
        <dbReference type="Google" id="ProtNLM"/>
    </source>
</evidence>
<dbReference type="SMART" id="SM00564">
    <property type="entry name" value="PQQ"/>
    <property type="match status" value="4"/>
</dbReference>
<feature type="domain" description="WDR36/Utp21 C-terminal" evidence="4">
    <location>
        <begin position="680"/>
        <end position="865"/>
    </location>
</feature>
<dbReference type="SUPFAM" id="SSF50998">
    <property type="entry name" value="Quinoprotein alcohol dehydrogenase-like"/>
    <property type="match status" value="1"/>
</dbReference>
<proteinExistence type="predicted"/>
<dbReference type="EMBL" id="JAMWBK010000006">
    <property type="protein sequence ID" value="KAJ8903947.1"/>
    <property type="molecule type" value="Genomic_DNA"/>
</dbReference>
<feature type="repeat" description="WD" evidence="3">
    <location>
        <begin position="490"/>
        <end position="531"/>
    </location>
</feature>
<evidence type="ECO:0000313" key="6">
    <source>
        <dbReference type="EMBL" id="KAJ8903947.1"/>
    </source>
</evidence>
<reference evidence="6 7" key="1">
    <citation type="journal article" date="2023" name="Nat. Commun.">
        <title>Origin of minicircular mitochondrial genomes in red algae.</title>
        <authorList>
            <person name="Lee Y."/>
            <person name="Cho C.H."/>
            <person name="Lee Y.M."/>
            <person name="Park S.I."/>
            <person name="Yang J.H."/>
            <person name="West J.A."/>
            <person name="Bhattacharya D."/>
            <person name="Yoon H.S."/>
        </authorList>
    </citation>
    <scope>NUCLEOTIDE SEQUENCE [LARGE SCALE GENOMIC DNA]</scope>
    <source>
        <strain evidence="6 7">CCMP1338</strain>
        <tissue evidence="6">Whole cell</tissue>
    </source>
</reference>
<dbReference type="GO" id="GO:0034388">
    <property type="term" value="C:Pwp2p-containing subcomplex of 90S preribosome"/>
    <property type="evidence" value="ECO:0007669"/>
    <property type="project" value="TreeGrafter"/>
</dbReference>
<dbReference type="InterPro" id="IPR020472">
    <property type="entry name" value="WD40_PAC1"/>
</dbReference>
<dbReference type="InterPro" id="IPR018391">
    <property type="entry name" value="PQQ_b-propeller_rpt"/>
</dbReference>
<evidence type="ECO:0000259" key="5">
    <source>
        <dbReference type="Pfam" id="PF25171"/>
    </source>
</evidence>
<dbReference type="AlphaFoldDB" id="A0AAV8URN9"/>
<dbReference type="SMART" id="SM00320">
    <property type="entry name" value="WD40"/>
    <property type="match status" value="10"/>
</dbReference>
<dbReference type="InterPro" id="IPR007319">
    <property type="entry name" value="WDR36/Utp21_C"/>
</dbReference>
<feature type="repeat" description="WD" evidence="3">
    <location>
        <begin position="160"/>
        <end position="182"/>
    </location>
</feature>
<dbReference type="InterPro" id="IPR011047">
    <property type="entry name" value="Quinoprotein_ADH-like_sf"/>
</dbReference>
<dbReference type="PROSITE" id="PS50294">
    <property type="entry name" value="WD_REPEATS_REGION"/>
    <property type="match status" value="2"/>
</dbReference>
<dbReference type="Gene3D" id="2.130.10.10">
    <property type="entry name" value="YVTN repeat-like/Quinoprotein amine dehydrogenase"/>
    <property type="match status" value="2"/>
</dbReference>
<sequence>MGLYSDYRVLGLVCDGPAQGSCGSVVNSLGSKWFVTCPVDKGRSVHLYDASTLRLKGSAKVCSGSEFIAALAAAGEVTFAAVGRDIVVLKRMKRVATWSAHEDAITSLLVFGNYLLSVSANENRVIAWNREDGKIASDFYVNPGFHITTITHPPTYLNKVLLGGQDGSLQLWNVRTTKLIHKFRGFGSAITNLEPSSVVDVVAVGHADGNTVLHNFRFDESVLSFKHSEESSVTSLCFRSDGDESLVISHANGDLAVWDLNERRLRMISHEVHKGGVATSSFTSGEPVLITTGLTDNCLKVHIFDQPDGSPRVLRFRSGHVGPPVRVRFCGGDGRQLISAGLDRELRVISTIRDAQNRVISQKALRKRKRRSEAKIRSELVVDDQFAGLPPVVDIAVGSARREDEDFANIVTAHEGIKGAFTWRMESGALASHVLRTEDDETPNANGISMKVTSTSVQISPAGHIAFVGCSDGSLSSYNLQSGRLVARSPEKHKARITAIAIDSIGETLVSGSDDQSLKFWDAHTMQASGEPITLKSGIELISWSVDSDLIAAGCDDLSIRIYDAETRKLARRLKGHTARITDLCFAPSGRWILSSSMDASLRTWDLLAGVEVDKLDCESPPTSIALSPEGSFVAVVFAGEVGITLLVNKAHFGAASMSLGKDDEQGQTGGQLNELDVSIADDLVTLSSVPVSQWIVLSNLELLRERNKPKVPVKKSESAPFFLPTTKGLNPSFDVKSQPREIVEQKSDRAFGSLMELSEFGRLCVDGKYATALELAKKLGPSGIDLQLRSIEDTDSQLSVLKYFVYALSLQKDFDLIEAHMDLFLRIHGGQLAEERQCAMQLRELKAVHEDAWKDLRDSFSMVLTLTAHFSGQQ</sequence>
<dbReference type="Pfam" id="PF25168">
    <property type="entry name" value="Beta-prop_WDR36-Utp21_2nd"/>
    <property type="match status" value="1"/>
</dbReference>
<evidence type="ECO:0000256" key="3">
    <source>
        <dbReference type="PROSITE-ProRule" id="PRU00221"/>
    </source>
</evidence>
<name>A0AAV8URN9_9RHOD</name>
<feature type="repeat" description="WD" evidence="3">
    <location>
        <begin position="574"/>
        <end position="615"/>
    </location>
</feature>
<organism evidence="6 7">
    <name type="scientific">Rhodosorus marinus</name>
    <dbReference type="NCBI Taxonomy" id="101924"/>
    <lineage>
        <taxon>Eukaryota</taxon>
        <taxon>Rhodophyta</taxon>
        <taxon>Stylonematophyceae</taxon>
        <taxon>Stylonematales</taxon>
        <taxon>Stylonemataceae</taxon>
        <taxon>Rhodosorus</taxon>
    </lineage>
</organism>
<evidence type="ECO:0000313" key="7">
    <source>
        <dbReference type="Proteomes" id="UP001157974"/>
    </source>
</evidence>
<gene>
    <name evidence="6" type="ORF">NDN08_000478</name>
</gene>
<evidence type="ECO:0000259" key="4">
    <source>
        <dbReference type="Pfam" id="PF04192"/>
    </source>
</evidence>
<protein>
    <recommendedName>
        <fullName evidence="8">Small-subunit processome Utp21 domain-containing protein</fullName>
    </recommendedName>
</protein>
<comment type="caution">
    <text evidence="6">The sequence shown here is derived from an EMBL/GenBank/DDBJ whole genome shotgun (WGS) entry which is preliminary data.</text>
</comment>